<dbReference type="PANTHER" id="PTHR11727:SF7">
    <property type="entry name" value="DIMETHYLADENOSINE TRANSFERASE-RELATED"/>
    <property type="match status" value="1"/>
</dbReference>
<dbReference type="InterPro" id="IPR011530">
    <property type="entry name" value="rRNA_adenine_dimethylase"/>
</dbReference>
<dbReference type="RefSeq" id="WP_115585897.1">
    <property type="nucleotide sequence ID" value="NZ_CP025544.1"/>
</dbReference>
<reference evidence="9 10" key="1">
    <citation type="submission" date="2017-12" db="EMBL/GenBank/DDBJ databases">
        <title>Chromulinavorax destructans is a abundant pathogen of dominant heterotrophic picoflagllates.</title>
        <authorList>
            <person name="Deeg C.M."/>
            <person name="Zimmer M."/>
            <person name="Suttle C.A."/>
        </authorList>
    </citation>
    <scope>NUCLEOTIDE SEQUENCE [LARGE SCALE GENOMIC DNA]</scope>
    <source>
        <strain evidence="9 10">SeV1</strain>
    </source>
</reference>
<dbReference type="PANTHER" id="PTHR11727">
    <property type="entry name" value="DIMETHYLADENOSINE TRANSFERASE"/>
    <property type="match status" value="1"/>
</dbReference>
<comment type="caution">
    <text evidence="7">Lacks conserved residue(s) required for the propagation of feature annotation.</text>
</comment>
<dbReference type="InterPro" id="IPR020598">
    <property type="entry name" value="rRNA_Ade_methylase_Trfase_N"/>
</dbReference>
<comment type="similarity">
    <text evidence="7">Belongs to the class I-like SAM-binding methyltransferase superfamily. rRNA adenine N(6)-methyltransferase family.</text>
</comment>
<feature type="binding site" evidence="7">
    <location>
        <position position="75"/>
    </location>
    <ligand>
        <name>S-adenosyl-L-methionine</name>
        <dbReference type="ChEBI" id="CHEBI:59789"/>
    </ligand>
</feature>
<keyword evidence="4 7" id="KW-0808">Transferase</keyword>
<keyword evidence="2" id="KW-0698">rRNA processing</keyword>
<feature type="binding site" evidence="7">
    <location>
        <position position="27"/>
    </location>
    <ligand>
        <name>S-adenosyl-L-methionine</name>
        <dbReference type="ChEBI" id="CHEBI:59789"/>
    </ligand>
</feature>
<keyword evidence="1" id="KW-0963">Cytoplasm</keyword>
<dbReference type="Gene3D" id="1.10.8.100">
    <property type="entry name" value="Ribosomal RNA adenine dimethylase-like, domain 2"/>
    <property type="match status" value="1"/>
</dbReference>
<evidence type="ECO:0000256" key="2">
    <source>
        <dbReference type="ARBA" id="ARBA00022552"/>
    </source>
</evidence>
<dbReference type="SMART" id="SM00650">
    <property type="entry name" value="rADc"/>
    <property type="match status" value="1"/>
</dbReference>
<dbReference type="GO" id="GO:0005829">
    <property type="term" value="C:cytosol"/>
    <property type="evidence" value="ECO:0007669"/>
    <property type="project" value="TreeGrafter"/>
</dbReference>
<dbReference type="InterPro" id="IPR001737">
    <property type="entry name" value="KsgA/Erm"/>
</dbReference>
<accession>A0A345ZC65</accession>
<protein>
    <submittedName>
        <fullName evidence="9">Ribosomal RNA small subunit methyltransferase A</fullName>
    </submittedName>
</protein>
<dbReference type="PROSITE" id="PS51689">
    <property type="entry name" value="SAM_RNA_A_N6_MT"/>
    <property type="match status" value="1"/>
</dbReference>
<evidence type="ECO:0000256" key="6">
    <source>
        <dbReference type="ARBA" id="ARBA00022884"/>
    </source>
</evidence>
<dbReference type="InterPro" id="IPR023165">
    <property type="entry name" value="rRNA_Ade_diMease-like_C"/>
</dbReference>
<dbReference type="InterPro" id="IPR020596">
    <property type="entry name" value="rRNA_Ade_Mease_Trfase_CS"/>
</dbReference>
<evidence type="ECO:0000256" key="1">
    <source>
        <dbReference type="ARBA" id="ARBA00022490"/>
    </source>
</evidence>
<feature type="domain" description="Ribosomal RNA adenine methylase transferase N-terminal" evidence="8">
    <location>
        <begin position="32"/>
        <end position="204"/>
    </location>
</feature>
<feature type="binding site" evidence="7">
    <location>
        <position position="25"/>
    </location>
    <ligand>
        <name>S-adenosyl-L-methionine</name>
        <dbReference type="ChEBI" id="CHEBI:59789"/>
    </ligand>
</feature>
<sequence length="271" mass="31386">MQNKKPMRQKPEKQGILLKKQFGQHFLQDHFFVDQVVNKIPFVAGTNVFEIGCGEGVLTKAIAQQPLLNKLRVFEIDPEWAALVTNDLASDARVQVSQINILDVNLNELFAGEKWILLANLPYCITFPILHLLQKSSAVVKEGVIMIQEEVAQKILKKSGRGYGYPSLFFQHYFDWQLMDKVPPTAFFPPPKVDSRLLYFKTNENPVTIVDEEGFWKFIKMCFLQPRRTLKNNLQQSRYGIQPFTPELLQKRAQELSMQDFLNIWNVLQTK</sequence>
<dbReference type="GO" id="GO:0000179">
    <property type="term" value="F:rRNA (adenine-N6,N6-)-dimethyltransferase activity"/>
    <property type="evidence" value="ECO:0007669"/>
    <property type="project" value="UniProtKB-UniRule"/>
</dbReference>
<dbReference type="GO" id="GO:0003723">
    <property type="term" value="F:RNA binding"/>
    <property type="evidence" value="ECO:0007669"/>
    <property type="project" value="UniProtKB-UniRule"/>
</dbReference>
<keyword evidence="6 7" id="KW-0694">RNA-binding</keyword>
<gene>
    <name evidence="9" type="primary">rsmA</name>
    <name evidence="9" type="ORF">C0J27_04010</name>
</gene>
<name>A0A345ZC65_9BACT</name>
<dbReference type="Gene3D" id="3.40.50.150">
    <property type="entry name" value="Vaccinia Virus protein VP39"/>
    <property type="match status" value="1"/>
</dbReference>
<keyword evidence="5 7" id="KW-0949">S-adenosyl-L-methionine</keyword>
<dbReference type="Proteomes" id="UP000254834">
    <property type="component" value="Chromosome"/>
</dbReference>
<dbReference type="InterPro" id="IPR029063">
    <property type="entry name" value="SAM-dependent_MTases_sf"/>
</dbReference>
<dbReference type="EMBL" id="CP025544">
    <property type="protein sequence ID" value="AXK60882.1"/>
    <property type="molecule type" value="Genomic_DNA"/>
</dbReference>
<evidence type="ECO:0000256" key="3">
    <source>
        <dbReference type="ARBA" id="ARBA00022603"/>
    </source>
</evidence>
<evidence type="ECO:0000256" key="7">
    <source>
        <dbReference type="PROSITE-ProRule" id="PRU01026"/>
    </source>
</evidence>
<dbReference type="AlphaFoldDB" id="A0A345ZC65"/>
<dbReference type="OrthoDB" id="9814755at2"/>
<dbReference type="PROSITE" id="PS01131">
    <property type="entry name" value="RRNA_A_DIMETH"/>
    <property type="match status" value="1"/>
</dbReference>
<dbReference type="NCBIfam" id="TIGR00755">
    <property type="entry name" value="ksgA"/>
    <property type="match status" value="1"/>
</dbReference>
<feature type="binding site" evidence="7">
    <location>
        <position position="120"/>
    </location>
    <ligand>
        <name>S-adenosyl-L-methionine</name>
        <dbReference type="ChEBI" id="CHEBI:59789"/>
    </ligand>
</feature>
<evidence type="ECO:0000313" key="9">
    <source>
        <dbReference type="EMBL" id="AXK60882.1"/>
    </source>
</evidence>
<evidence type="ECO:0000259" key="8">
    <source>
        <dbReference type="SMART" id="SM00650"/>
    </source>
</evidence>
<dbReference type="Pfam" id="PF00398">
    <property type="entry name" value="RrnaAD"/>
    <property type="match status" value="1"/>
</dbReference>
<proteinExistence type="inferred from homology"/>
<dbReference type="SUPFAM" id="SSF53335">
    <property type="entry name" value="S-adenosyl-L-methionine-dependent methyltransferases"/>
    <property type="match status" value="1"/>
</dbReference>
<feature type="binding site" evidence="7">
    <location>
        <position position="52"/>
    </location>
    <ligand>
        <name>S-adenosyl-L-methionine</name>
        <dbReference type="ChEBI" id="CHEBI:59789"/>
    </ligand>
</feature>
<keyword evidence="3 7" id="KW-0489">Methyltransferase</keyword>
<evidence type="ECO:0000256" key="4">
    <source>
        <dbReference type="ARBA" id="ARBA00022679"/>
    </source>
</evidence>
<evidence type="ECO:0000256" key="5">
    <source>
        <dbReference type="ARBA" id="ARBA00022691"/>
    </source>
</evidence>
<organism evidence="9 10">
    <name type="scientific">Candidatus Chromulinivorax destructor</name>
    <dbReference type="NCBI Taxonomy" id="2066483"/>
    <lineage>
        <taxon>Bacteria</taxon>
        <taxon>Candidatus Babelota</taxon>
        <taxon>Candidatus Babeliae</taxon>
        <taxon>Candidatus Babeliales</taxon>
        <taxon>Candidatus Chromulinivoraceae</taxon>
        <taxon>Candidatus Chromulinivorax</taxon>
    </lineage>
</organism>
<keyword evidence="10" id="KW-1185">Reference proteome</keyword>
<evidence type="ECO:0000313" key="10">
    <source>
        <dbReference type="Proteomes" id="UP000254834"/>
    </source>
</evidence>
<dbReference type="KEGG" id="cdes:C0J27_04010"/>